<keyword evidence="1" id="KW-0812">Transmembrane</keyword>
<sequence length="76" mass="8061">MAAWRLLLPPLPYQPARLPSGTAAAAAVYTGATAAVALWVCACKSLTWYGCLCALLLCNRSTVWCKCGSKTAEEQP</sequence>
<protein>
    <submittedName>
        <fullName evidence="4">Secreted protein</fullName>
    </submittedName>
</protein>
<dbReference type="WBParaSite" id="TTAC_0000025601-mRNA-1">
    <property type="protein sequence ID" value="TTAC_0000025601-mRNA-1"/>
    <property type="gene ID" value="TTAC_0000025601"/>
</dbReference>
<keyword evidence="1" id="KW-0472">Membrane</keyword>
<keyword evidence="3" id="KW-1185">Reference proteome</keyword>
<keyword evidence="1" id="KW-1133">Transmembrane helix</keyword>
<reference evidence="2 3" key="2">
    <citation type="submission" date="2018-11" db="EMBL/GenBank/DDBJ databases">
        <authorList>
            <consortium name="Pathogen Informatics"/>
        </authorList>
    </citation>
    <scope>NUCLEOTIDE SEQUENCE [LARGE SCALE GENOMIC DNA]</scope>
</reference>
<proteinExistence type="predicted"/>
<gene>
    <name evidence="2" type="ORF">TTAC_LOCUS257</name>
</gene>
<evidence type="ECO:0000256" key="1">
    <source>
        <dbReference type="SAM" id="Phobius"/>
    </source>
</evidence>
<evidence type="ECO:0000313" key="4">
    <source>
        <dbReference type="WBParaSite" id="TTAC_0000025601-mRNA-1"/>
    </source>
</evidence>
<organism evidence="4">
    <name type="scientific">Hydatigena taeniaeformis</name>
    <name type="common">Feline tapeworm</name>
    <name type="synonym">Taenia taeniaeformis</name>
    <dbReference type="NCBI Taxonomy" id="6205"/>
    <lineage>
        <taxon>Eukaryota</taxon>
        <taxon>Metazoa</taxon>
        <taxon>Spiralia</taxon>
        <taxon>Lophotrochozoa</taxon>
        <taxon>Platyhelminthes</taxon>
        <taxon>Cestoda</taxon>
        <taxon>Eucestoda</taxon>
        <taxon>Cyclophyllidea</taxon>
        <taxon>Taeniidae</taxon>
        <taxon>Hydatigera</taxon>
    </lineage>
</organism>
<feature type="transmembrane region" description="Helical" evidence="1">
    <location>
        <begin position="20"/>
        <end position="42"/>
    </location>
</feature>
<name>A0A0R3WI53_HYDTA</name>
<evidence type="ECO:0000313" key="3">
    <source>
        <dbReference type="Proteomes" id="UP000274429"/>
    </source>
</evidence>
<dbReference type="AlphaFoldDB" id="A0A0R3WI53"/>
<evidence type="ECO:0000313" key="2">
    <source>
        <dbReference type="EMBL" id="VDM16155.1"/>
    </source>
</evidence>
<dbReference type="Proteomes" id="UP000274429">
    <property type="component" value="Unassembled WGS sequence"/>
</dbReference>
<reference evidence="4" key="1">
    <citation type="submission" date="2017-02" db="UniProtKB">
        <authorList>
            <consortium name="WormBaseParasite"/>
        </authorList>
    </citation>
    <scope>IDENTIFICATION</scope>
</reference>
<accession>A0A0R3WI53</accession>
<dbReference type="EMBL" id="UYWX01000017">
    <property type="protein sequence ID" value="VDM16155.1"/>
    <property type="molecule type" value="Genomic_DNA"/>
</dbReference>